<comment type="caution">
    <text evidence="1">The sequence shown here is derived from an EMBL/GenBank/DDBJ whole genome shotgun (WGS) entry which is preliminary data.</text>
</comment>
<gene>
    <name evidence="1" type="ORF">E2C01_037812</name>
</gene>
<keyword evidence="2" id="KW-1185">Reference proteome</keyword>
<evidence type="ECO:0000313" key="1">
    <source>
        <dbReference type="EMBL" id="MPC44148.1"/>
    </source>
</evidence>
<proteinExistence type="predicted"/>
<reference evidence="1 2" key="1">
    <citation type="submission" date="2019-05" db="EMBL/GenBank/DDBJ databases">
        <title>Another draft genome of Portunus trituberculatus and its Hox gene families provides insights of decapod evolution.</title>
        <authorList>
            <person name="Jeong J.-H."/>
            <person name="Song I."/>
            <person name="Kim S."/>
            <person name="Choi T."/>
            <person name="Kim D."/>
            <person name="Ryu S."/>
            <person name="Kim W."/>
        </authorList>
    </citation>
    <scope>NUCLEOTIDE SEQUENCE [LARGE SCALE GENOMIC DNA]</scope>
    <source>
        <tissue evidence="1">Muscle</tissue>
    </source>
</reference>
<evidence type="ECO:0000313" key="2">
    <source>
        <dbReference type="Proteomes" id="UP000324222"/>
    </source>
</evidence>
<organism evidence="1 2">
    <name type="scientific">Portunus trituberculatus</name>
    <name type="common">Swimming crab</name>
    <name type="synonym">Neptunus trituberculatus</name>
    <dbReference type="NCBI Taxonomy" id="210409"/>
    <lineage>
        <taxon>Eukaryota</taxon>
        <taxon>Metazoa</taxon>
        <taxon>Ecdysozoa</taxon>
        <taxon>Arthropoda</taxon>
        <taxon>Crustacea</taxon>
        <taxon>Multicrustacea</taxon>
        <taxon>Malacostraca</taxon>
        <taxon>Eumalacostraca</taxon>
        <taxon>Eucarida</taxon>
        <taxon>Decapoda</taxon>
        <taxon>Pleocyemata</taxon>
        <taxon>Brachyura</taxon>
        <taxon>Eubrachyura</taxon>
        <taxon>Portunoidea</taxon>
        <taxon>Portunidae</taxon>
        <taxon>Portuninae</taxon>
        <taxon>Portunus</taxon>
    </lineage>
</organism>
<protein>
    <submittedName>
        <fullName evidence="1">Uncharacterized protein</fullName>
    </submittedName>
</protein>
<dbReference type="Proteomes" id="UP000324222">
    <property type="component" value="Unassembled WGS sequence"/>
</dbReference>
<dbReference type="EMBL" id="VSRR010006146">
    <property type="protein sequence ID" value="MPC44148.1"/>
    <property type="molecule type" value="Genomic_DNA"/>
</dbReference>
<sequence>MCPRQPAALRGCKERSHWTKGITRQVVLVQRRSGETDVGVTKPTMRAIDFGGKNGGWRILGVMVPEGETLQWTLYSRVHSCGSHERAVCKEHDHSQVY</sequence>
<name>A0A5B7FGU5_PORTR</name>
<accession>A0A5B7FGU5</accession>
<dbReference type="AlphaFoldDB" id="A0A5B7FGU5"/>